<evidence type="ECO:0000313" key="4">
    <source>
        <dbReference type="EMBL" id="KST67065.1"/>
    </source>
</evidence>
<dbReference type="GO" id="GO:0016747">
    <property type="term" value="F:acyltransferase activity, transferring groups other than amino-acyl groups"/>
    <property type="evidence" value="ECO:0007669"/>
    <property type="project" value="InterPro"/>
</dbReference>
<dbReference type="RefSeq" id="WP_027840977.1">
    <property type="nucleotide sequence ID" value="NZ_LMTZ01000091.1"/>
</dbReference>
<organism evidence="4 5">
    <name type="scientific">Mastigocoleus testarum BC008</name>
    <dbReference type="NCBI Taxonomy" id="371196"/>
    <lineage>
        <taxon>Bacteria</taxon>
        <taxon>Bacillati</taxon>
        <taxon>Cyanobacteriota</taxon>
        <taxon>Cyanophyceae</taxon>
        <taxon>Nostocales</taxon>
        <taxon>Hapalosiphonaceae</taxon>
        <taxon>Mastigocoleus</taxon>
    </lineage>
</organism>
<dbReference type="PANTHER" id="PTHR42919:SF8">
    <property type="entry name" value="N-ALPHA-ACETYLTRANSFERASE 50"/>
    <property type="match status" value="1"/>
</dbReference>
<dbReference type="EMBL" id="LMTZ01000091">
    <property type="protein sequence ID" value="KST67065.1"/>
    <property type="molecule type" value="Genomic_DNA"/>
</dbReference>
<evidence type="ECO:0000313" key="5">
    <source>
        <dbReference type="Proteomes" id="UP000053372"/>
    </source>
</evidence>
<reference evidence="4 5" key="1">
    <citation type="journal article" date="2015" name="Genome Announc.">
        <title>Draft Genome of the Euendolithic (true boring) Cyanobacterium Mastigocoleus testarum strain BC008.</title>
        <authorList>
            <person name="Guida B.S."/>
            <person name="Garcia-Pichel F."/>
        </authorList>
    </citation>
    <scope>NUCLEOTIDE SEQUENCE [LARGE SCALE GENOMIC DNA]</scope>
    <source>
        <strain evidence="4 5">BC008</strain>
    </source>
</reference>
<protein>
    <recommendedName>
        <fullName evidence="3">N-acetyltransferase domain-containing protein</fullName>
    </recommendedName>
</protein>
<dbReference type="CDD" id="cd04301">
    <property type="entry name" value="NAT_SF"/>
    <property type="match status" value="1"/>
</dbReference>
<gene>
    <name evidence="4" type="ORF">BC008_28155</name>
</gene>
<dbReference type="Pfam" id="PF00583">
    <property type="entry name" value="Acetyltransf_1"/>
    <property type="match status" value="1"/>
</dbReference>
<feature type="domain" description="N-acetyltransferase" evidence="3">
    <location>
        <begin position="11"/>
        <end position="153"/>
    </location>
</feature>
<keyword evidence="2" id="KW-0012">Acyltransferase</keyword>
<proteinExistence type="predicted"/>
<dbReference type="PROSITE" id="PS51186">
    <property type="entry name" value="GNAT"/>
    <property type="match status" value="1"/>
</dbReference>
<evidence type="ECO:0000256" key="2">
    <source>
        <dbReference type="ARBA" id="ARBA00023315"/>
    </source>
</evidence>
<dbReference type="Proteomes" id="UP000053372">
    <property type="component" value="Unassembled WGS sequence"/>
</dbReference>
<sequence>MLTKVTDNYQPIIRPARLQDTERISNLSKQLGYSIGHGDIRDRLRSLKQDDLHIIYVASWRNDFVVGWIHAHKSDFIIVSPQVLIFGLIVDINYRRRGIARLLVQKVEEWALIKNCQTVRLRSNITRKDAHNFYENIGYKNTKHSLEFSKNLI</sequence>
<dbReference type="InterPro" id="IPR000182">
    <property type="entry name" value="GNAT_dom"/>
</dbReference>
<accession>A0A0V7ZR74</accession>
<keyword evidence="1" id="KW-0808">Transferase</keyword>
<comment type="caution">
    <text evidence="4">The sequence shown here is derived from an EMBL/GenBank/DDBJ whole genome shotgun (WGS) entry which is preliminary data.</text>
</comment>
<dbReference type="AlphaFoldDB" id="A0A0V7ZR74"/>
<evidence type="ECO:0000256" key="1">
    <source>
        <dbReference type="ARBA" id="ARBA00022679"/>
    </source>
</evidence>
<dbReference type="Gene3D" id="3.40.630.30">
    <property type="match status" value="1"/>
</dbReference>
<dbReference type="PANTHER" id="PTHR42919">
    <property type="entry name" value="N-ALPHA-ACETYLTRANSFERASE"/>
    <property type="match status" value="1"/>
</dbReference>
<dbReference type="SUPFAM" id="SSF55729">
    <property type="entry name" value="Acyl-CoA N-acyltransferases (Nat)"/>
    <property type="match status" value="1"/>
</dbReference>
<name>A0A0V7ZR74_9CYAN</name>
<evidence type="ECO:0000259" key="3">
    <source>
        <dbReference type="PROSITE" id="PS51186"/>
    </source>
</evidence>
<dbReference type="InterPro" id="IPR051556">
    <property type="entry name" value="N-term/lysine_N-AcTrnsfr"/>
</dbReference>
<dbReference type="InterPro" id="IPR016181">
    <property type="entry name" value="Acyl_CoA_acyltransferase"/>
</dbReference>
<keyword evidence="5" id="KW-1185">Reference proteome</keyword>